<organism evidence="1 2">
    <name type="scientific">Rubellimicrobium roseum</name>
    <dbReference type="NCBI Taxonomy" id="687525"/>
    <lineage>
        <taxon>Bacteria</taxon>
        <taxon>Pseudomonadati</taxon>
        <taxon>Pseudomonadota</taxon>
        <taxon>Alphaproteobacteria</taxon>
        <taxon>Rhodobacterales</taxon>
        <taxon>Roseobacteraceae</taxon>
        <taxon>Rubellimicrobium</taxon>
    </lineage>
</organism>
<sequence length="571" mass="62271">MIVYSDRRRRVAPREFLERLIRSFGAPRHDTLALLVETGVLEAGVADALCPEEDHQGEGLAELRAAMLDLARALRGDADRLVSARKRLAGIAARLSPEPVEVSEPEGFAFYALYPETYAEAARRFLRAEQPERAMVVGLRSIGTTLSAVVAAELEAQGVEVTSFTVRPRGHPWDRKLRLSPELRAGLGQGGPVLIVDEGPGISGSSFASVAEAASEAGVPDDRIHLFPSWDSDGSGLRSERARAVWPRVKRWVVSFEETFLDTGRLAAAWGGGGLRDISGGLWREVVPSCRDVAVQPQHERRKYLLERGDGTPLLLKFVGLGDRGHRALARAEIQAADGFASPVAGLRDGFLAQEWVKGHPAGSALHARTAEDTGSNWSATMGRYLGHLATQTKGAARFDDILAMVRLNVGEGLGGEALGHVAWLERMRAAVEARPAVAVDGRMLPQEWLRSEAGERLKCDGLDHHDDHFWPGAQDIAWDLAGAMVEWGMEPEAREALLQHYESCSEIRPGARDDGAREVLHFYEATYLAYRLGYTTLAAETLGSGEDGCRMARDRDRYAGLLRAALERGA</sequence>
<dbReference type="OrthoDB" id="7592571at2"/>
<name>A0A5C4NES5_9RHOB</name>
<dbReference type="AlphaFoldDB" id="A0A5C4NES5"/>
<accession>A0A5C4NES5</accession>
<keyword evidence="2" id="KW-1185">Reference proteome</keyword>
<evidence type="ECO:0000313" key="2">
    <source>
        <dbReference type="Proteomes" id="UP000305709"/>
    </source>
</evidence>
<evidence type="ECO:0000313" key="1">
    <source>
        <dbReference type="EMBL" id="TNC72440.1"/>
    </source>
</evidence>
<comment type="caution">
    <text evidence="1">The sequence shown here is derived from an EMBL/GenBank/DDBJ whole genome shotgun (WGS) entry which is preliminary data.</text>
</comment>
<dbReference type="Proteomes" id="UP000305709">
    <property type="component" value="Unassembled WGS sequence"/>
</dbReference>
<dbReference type="RefSeq" id="WP_139081223.1">
    <property type="nucleotide sequence ID" value="NZ_VDFV01000008.1"/>
</dbReference>
<reference evidence="1 2" key="1">
    <citation type="submission" date="2019-06" db="EMBL/GenBank/DDBJ databases">
        <authorList>
            <person name="Jiang L."/>
        </authorList>
    </citation>
    <scope>NUCLEOTIDE SEQUENCE [LARGE SCALE GENOMIC DNA]</scope>
    <source>
        <strain evidence="1 2">YIM 48858</strain>
    </source>
</reference>
<dbReference type="EMBL" id="VDFV01000008">
    <property type="protein sequence ID" value="TNC72440.1"/>
    <property type="molecule type" value="Genomic_DNA"/>
</dbReference>
<protein>
    <submittedName>
        <fullName evidence="1">Uncharacterized protein</fullName>
    </submittedName>
</protein>
<gene>
    <name evidence="1" type="ORF">FHG71_08620</name>
</gene>
<proteinExistence type="predicted"/>